<feature type="region of interest" description="Disordered" evidence="1">
    <location>
        <begin position="90"/>
        <end position="140"/>
    </location>
</feature>
<dbReference type="InterPro" id="IPR008266">
    <property type="entry name" value="Tyr_kinase_AS"/>
</dbReference>
<dbReference type="Pfam" id="PF00069">
    <property type="entry name" value="Pkinase"/>
    <property type="match status" value="1"/>
</dbReference>
<dbReference type="PROSITE" id="PS00109">
    <property type="entry name" value="PROTEIN_KINASE_TYR"/>
    <property type="match status" value="1"/>
</dbReference>
<evidence type="ECO:0000313" key="3">
    <source>
        <dbReference type="Proteomes" id="UP001652642"/>
    </source>
</evidence>
<feature type="domain" description="Protein kinase" evidence="2">
    <location>
        <begin position="158"/>
        <end position="444"/>
    </location>
</feature>
<keyword evidence="4 5" id="KW-0808">Transferase</keyword>
<feature type="region of interest" description="Disordered" evidence="1">
    <location>
        <begin position="1"/>
        <end position="34"/>
    </location>
</feature>
<gene>
    <name evidence="4 5" type="primary">VRK3</name>
</gene>
<organism evidence="3 4">
    <name type="scientific">Pogona vitticeps</name>
    <name type="common">central bearded dragon</name>
    <dbReference type="NCBI Taxonomy" id="103695"/>
    <lineage>
        <taxon>Eukaryota</taxon>
        <taxon>Metazoa</taxon>
        <taxon>Chordata</taxon>
        <taxon>Craniata</taxon>
        <taxon>Vertebrata</taxon>
        <taxon>Euteleostomi</taxon>
        <taxon>Lepidosauria</taxon>
        <taxon>Squamata</taxon>
        <taxon>Bifurcata</taxon>
        <taxon>Unidentata</taxon>
        <taxon>Episquamata</taxon>
        <taxon>Toxicofera</taxon>
        <taxon>Iguania</taxon>
        <taxon>Acrodonta</taxon>
        <taxon>Agamidae</taxon>
        <taxon>Amphibolurinae</taxon>
        <taxon>Pogona</taxon>
    </lineage>
</organism>
<dbReference type="SUPFAM" id="SSF56112">
    <property type="entry name" value="Protein kinase-like (PK-like)"/>
    <property type="match status" value="1"/>
</dbReference>
<keyword evidence="4 5" id="KW-0418">Kinase</keyword>
<evidence type="ECO:0000259" key="2">
    <source>
        <dbReference type="PROSITE" id="PS50011"/>
    </source>
</evidence>
<feature type="compositionally biased region" description="Polar residues" evidence="1">
    <location>
        <begin position="109"/>
        <end position="120"/>
    </location>
</feature>
<dbReference type="InterPro" id="IPR050235">
    <property type="entry name" value="CK1_Ser-Thr_kinase"/>
</dbReference>
<dbReference type="PROSITE" id="PS50011">
    <property type="entry name" value="PROTEIN_KINASE_DOM"/>
    <property type="match status" value="1"/>
</dbReference>
<keyword evidence="3" id="KW-1185">Reference proteome</keyword>
<dbReference type="InterPro" id="IPR055999">
    <property type="entry name" value="DUF7577"/>
</dbReference>
<dbReference type="GO" id="GO:0016301">
    <property type="term" value="F:kinase activity"/>
    <property type="evidence" value="ECO:0007669"/>
    <property type="project" value="UniProtKB-KW"/>
</dbReference>
<dbReference type="Gene3D" id="1.10.510.10">
    <property type="entry name" value="Transferase(Phosphotransferase) domain 1"/>
    <property type="match status" value="1"/>
</dbReference>
<dbReference type="PANTHER" id="PTHR11909">
    <property type="entry name" value="CASEIN KINASE-RELATED"/>
    <property type="match status" value="1"/>
</dbReference>
<dbReference type="RefSeq" id="XP_072839126.1">
    <property type="nucleotide sequence ID" value="XM_072983025.1"/>
</dbReference>
<dbReference type="InterPro" id="IPR000719">
    <property type="entry name" value="Prot_kinase_dom"/>
</dbReference>
<dbReference type="SMART" id="SM00220">
    <property type="entry name" value="S_TKc"/>
    <property type="match status" value="1"/>
</dbReference>
<name>A0ABM5F144_9SAUR</name>
<evidence type="ECO:0000313" key="4">
    <source>
        <dbReference type="RefSeq" id="XP_072839125.1"/>
    </source>
</evidence>
<dbReference type="Proteomes" id="UP001652642">
    <property type="component" value="Chromosome 13"/>
</dbReference>
<dbReference type="RefSeq" id="XP_072839125.1">
    <property type="nucleotide sequence ID" value="XM_072983024.1"/>
</dbReference>
<accession>A0ABM5F144</accession>
<evidence type="ECO:0000313" key="5">
    <source>
        <dbReference type="RefSeq" id="XP_072839126.1"/>
    </source>
</evidence>
<protein>
    <submittedName>
        <fullName evidence="4 5">Serine/threonine-protein kinase VRK3</fullName>
    </submittedName>
</protein>
<dbReference type="GeneID" id="110086917"/>
<sequence length="460" mass="51623">MKRSRGKPKRRARPEPDGGAAPAAKTRPAGPDARMVSFCPHCGVNVEATFSFCPSCGNRLPVQEESMQISPSPSMTELSQDIRDHLQRSPAVKKADTLSPSKDKAFVSLKQSPPQKSVATPSPKEKAPSAQSPRRKKTATVKPLLEGQILRDLNDKQWMLTKLLSESDYGLMYEAKSVSGASLAKQKYSLKLDARDGRIFNEQNFLQRAAKKVTVEKWKKQHAVPLLGIPDCVGFGLYDSYRFLVFSDLGRSLQSILDDSANRMTQKAALQLAVRLLDVLEYLHENEYTHGDITAENIYVNPVNLAMVTLANYCFAFRYSPGGVHVSQREGSRTRHEGTLEFISLESHKGAAPSRRSNLESLGYCLVKWLCGSLPWSEDLTDPGVVMEKKERYKSDVIKHPKLTHGWAAIPEAVRSYLQQVMPLEYEEKPDYEELRTILRRPLEQMKAFAYDSVNLRVVP</sequence>
<feature type="compositionally biased region" description="Basic residues" evidence="1">
    <location>
        <begin position="1"/>
        <end position="12"/>
    </location>
</feature>
<feature type="compositionally biased region" description="Basic and acidic residues" evidence="1">
    <location>
        <begin position="90"/>
        <end position="105"/>
    </location>
</feature>
<dbReference type="InterPro" id="IPR011009">
    <property type="entry name" value="Kinase-like_dom_sf"/>
</dbReference>
<proteinExistence type="predicted"/>
<dbReference type="Pfam" id="PF24463">
    <property type="entry name" value="DUF7577"/>
    <property type="match status" value="1"/>
</dbReference>
<reference evidence="4 5" key="1">
    <citation type="submission" date="2025-05" db="UniProtKB">
        <authorList>
            <consortium name="RefSeq"/>
        </authorList>
    </citation>
    <scope>IDENTIFICATION</scope>
</reference>
<evidence type="ECO:0000256" key="1">
    <source>
        <dbReference type="SAM" id="MobiDB-lite"/>
    </source>
</evidence>